<dbReference type="Pfam" id="PF01501">
    <property type="entry name" value="Glyco_transf_8"/>
    <property type="match status" value="1"/>
</dbReference>
<protein>
    <recommendedName>
        <fullName evidence="3">Glycosyl transferase</fullName>
    </recommendedName>
</protein>
<dbReference type="RefSeq" id="WP_188173489.1">
    <property type="nucleotide sequence ID" value="NZ_JACVVD010000002.1"/>
</dbReference>
<dbReference type="Proteomes" id="UP000650466">
    <property type="component" value="Unassembled WGS sequence"/>
</dbReference>
<dbReference type="InterPro" id="IPR029044">
    <property type="entry name" value="Nucleotide-diphossugar_trans"/>
</dbReference>
<accession>A0A926QHM0</accession>
<reference evidence="1" key="1">
    <citation type="submission" date="2020-09" db="EMBL/GenBank/DDBJ databases">
        <title>Draft Genome Sequence of Paenibacillus sp. WST5.</title>
        <authorList>
            <person name="Bao Z."/>
        </authorList>
    </citation>
    <scope>NUCLEOTIDE SEQUENCE</scope>
    <source>
        <strain evidence="1">WST5</strain>
    </source>
</reference>
<evidence type="ECO:0000313" key="1">
    <source>
        <dbReference type="EMBL" id="MBD0379691.1"/>
    </source>
</evidence>
<sequence>MIISTSICANYLPKAFVLGNSIKKHIKDAKFVICLVESEMPEEAIQGVNDGYADAVVLGKHLGIDHGFNSFMFKHTIVEASTSVKGFLFKHLFNAYPDENKFLYFDPDTKVYDDITELRDLLDRRPIVLCPHLLHPGHIEMEISSIKYGVYNLGFLAVNRSEEAMKFIDWWADRLFHYCYDELSNGLFTDQRWVDLAPTFFDVELLRHYGYDFGTWALKSVQITKESNLYYINGDPLKLAHFSGYDSGTIDMVQRWWVKGETATLYKEMVDEYTRELEDCGSKQLSKLKWSYGYYKNGQPVSKEIRISYRNENKLRWEIDDPYLYSDEILAKKLNVTYGKDYPKWASYTVKAINMTVNYGFTYLFKKIIKKLVRL</sequence>
<name>A0A926QHM0_9BACL</name>
<comment type="caution">
    <text evidence="1">The sequence shown here is derived from an EMBL/GenBank/DDBJ whole genome shotgun (WGS) entry which is preliminary data.</text>
</comment>
<dbReference type="SUPFAM" id="SSF53448">
    <property type="entry name" value="Nucleotide-diphospho-sugar transferases"/>
    <property type="match status" value="1"/>
</dbReference>
<dbReference type="EMBL" id="JACVVD010000002">
    <property type="protein sequence ID" value="MBD0379691.1"/>
    <property type="molecule type" value="Genomic_DNA"/>
</dbReference>
<proteinExistence type="predicted"/>
<gene>
    <name evidence="1" type="ORF">ICC18_06155</name>
</gene>
<keyword evidence="2" id="KW-1185">Reference proteome</keyword>
<organism evidence="1 2">
    <name type="scientific">Paenibacillus sedimenti</name>
    <dbReference type="NCBI Taxonomy" id="2770274"/>
    <lineage>
        <taxon>Bacteria</taxon>
        <taxon>Bacillati</taxon>
        <taxon>Bacillota</taxon>
        <taxon>Bacilli</taxon>
        <taxon>Bacillales</taxon>
        <taxon>Paenibacillaceae</taxon>
        <taxon>Paenibacillus</taxon>
    </lineage>
</organism>
<dbReference type="GO" id="GO:0016757">
    <property type="term" value="F:glycosyltransferase activity"/>
    <property type="evidence" value="ECO:0007669"/>
    <property type="project" value="InterPro"/>
</dbReference>
<evidence type="ECO:0008006" key="3">
    <source>
        <dbReference type="Google" id="ProtNLM"/>
    </source>
</evidence>
<dbReference type="InterPro" id="IPR002495">
    <property type="entry name" value="Glyco_trans_8"/>
</dbReference>
<dbReference type="AlphaFoldDB" id="A0A926QHM0"/>
<dbReference type="Gene3D" id="3.90.550.10">
    <property type="entry name" value="Spore Coat Polysaccharide Biosynthesis Protein SpsA, Chain A"/>
    <property type="match status" value="1"/>
</dbReference>
<evidence type="ECO:0000313" key="2">
    <source>
        <dbReference type="Proteomes" id="UP000650466"/>
    </source>
</evidence>